<feature type="transmembrane region" description="Helical" evidence="1">
    <location>
        <begin position="92"/>
        <end position="112"/>
    </location>
</feature>
<keyword evidence="1" id="KW-0812">Transmembrane</keyword>
<dbReference type="EMBL" id="BAAASL010000001">
    <property type="protein sequence ID" value="GAA2707796.1"/>
    <property type="molecule type" value="Genomic_DNA"/>
</dbReference>
<sequence length="175" mass="17682">MDGTAPVSAQNEEGADRIGLLTSRLKERLYATITMIAVVVALAYSGHAGPATAAVSVAATAVGLWLTSIVADGQAHRIMHRPGVIKQYLWETLFVSSPLLLSAVGPLILILLSALGAIALHTALLTAAGVSVATLFAWGCYSGLRMGSGLVVALLAGTADAAIGTAVALVKAAGH</sequence>
<evidence type="ECO:0000256" key="1">
    <source>
        <dbReference type="SAM" id="Phobius"/>
    </source>
</evidence>
<feature type="transmembrane region" description="Helical" evidence="1">
    <location>
        <begin position="118"/>
        <end position="138"/>
    </location>
</feature>
<comment type="caution">
    <text evidence="2">The sequence shown here is derived from an EMBL/GenBank/DDBJ whole genome shotgun (WGS) entry which is preliminary data.</text>
</comment>
<keyword evidence="1" id="KW-0472">Membrane</keyword>
<evidence type="ECO:0008006" key="4">
    <source>
        <dbReference type="Google" id="ProtNLM"/>
    </source>
</evidence>
<evidence type="ECO:0000313" key="3">
    <source>
        <dbReference type="Proteomes" id="UP001500886"/>
    </source>
</evidence>
<proteinExistence type="predicted"/>
<organism evidence="2 3">
    <name type="scientific">Streptomyces luteosporeus</name>
    <dbReference type="NCBI Taxonomy" id="173856"/>
    <lineage>
        <taxon>Bacteria</taxon>
        <taxon>Bacillati</taxon>
        <taxon>Actinomycetota</taxon>
        <taxon>Actinomycetes</taxon>
        <taxon>Kitasatosporales</taxon>
        <taxon>Streptomycetaceae</taxon>
        <taxon>Streptomyces</taxon>
    </lineage>
</organism>
<protein>
    <recommendedName>
        <fullName evidence="4">ABC transporter permease</fullName>
    </recommendedName>
</protein>
<feature type="transmembrane region" description="Helical" evidence="1">
    <location>
        <begin position="150"/>
        <end position="170"/>
    </location>
</feature>
<accession>A0ABP6FZ87</accession>
<gene>
    <name evidence="2" type="ORF">GCM10010315_03060</name>
</gene>
<dbReference type="RefSeq" id="WP_344432740.1">
    <property type="nucleotide sequence ID" value="NZ_BAAASL010000001.1"/>
</dbReference>
<feature type="transmembrane region" description="Helical" evidence="1">
    <location>
        <begin position="29"/>
        <end position="47"/>
    </location>
</feature>
<feature type="transmembrane region" description="Helical" evidence="1">
    <location>
        <begin position="53"/>
        <end position="71"/>
    </location>
</feature>
<keyword evidence="1" id="KW-1133">Transmembrane helix</keyword>
<evidence type="ECO:0000313" key="2">
    <source>
        <dbReference type="EMBL" id="GAA2707796.1"/>
    </source>
</evidence>
<name>A0ABP6FZ87_9ACTN</name>
<dbReference type="Proteomes" id="UP001500886">
    <property type="component" value="Unassembled WGS sequence"/>
</dbReference>
<keyword evidence="3" id="KW-1185">Reference proteome</keyword>
<reference evidence="3" key="1">
    <citation type="journal article" date="2019" name="Int. J. Syst. Evol. Microbiol.">
        <title>The Global Catalogue of Microorganisms (GCM) 10K type strain sequencing project: providing services to taxonomists for standard genome sequencing and annotation.</title>
        <authorList>
            <consortium name="The Broad Institute Genomics Platform"/>
            <consortium name="The Broad Institute Genome Sequencing Center for Infectious Disease"/>
            <person name="Wu L."/>
            <person name="Ma J."/>
        </authorList>
    </citation>
    <scope>NUCLEOTIDE SEQUENCE [LARGE SCALE GENOMIC DNA]</scope>
    <source>
        <strain evidence="3">JCM 4542</strain>
    </source>
</reference>